<evidence type="ECO:0000259" key="2">
    <source>
        <dbReference type="Pfam" id="PF13843"/>
    </source>
</evidence>
<dbReference type="InterPro" id="IPR036875">
    <property type="entry name" value="Znf_CCHC_sf"/>
</dbReference>
<evidence type="ECO:0000313" key="4">
    <source>
        <dbReference type="EMBL" id="KAH0807663.1"/>
    </source>
</evidence>
<dbReference type="SUPFAM" id="SSF57756">
    <property type="entry name" value="Retrovirus zinc finger-like domains"/>
    <property type="match status" value="1"/>
</dbReference>
<dbReference type="AlphaFoldDB" id="A0A8J6H5K0"/>
<gene>
    <name evidence="4" type="ORF">GEV33_015128</name>
    <name evidence="3" type="ORF">GEV33_015129</name>
</gene>
<keyword evidence="5" id="KW-1185">Reference proteome</keyword>
<dbReference type="PANTHER" id="PTHR46599">
    <property type="entry name" value="PIGGYBAC TRANSPOSABLE ELEMENT-DERIVED PROTEIN 4"/>
    <property type="match status" value="1"/>
</dbReference>
<evidence type="ECO:0000313" key="3">
    <source>
        <dbReference type="EMBL" id="KAH0807662.1"/>
    </source>
</evidence>
<feature type="region of interest" description="Disordered" evidence="1">
    <location>
        <begin position="663"/>
        <end position="682"/>
    </location>
</feature>
<dbReference type="InterPro" id="IPR029526">
    <property type="entry name" value="PGBD"/>
</dbReference>
<dbReference type="EMBL" id="JABDTM020029939">
    <property type="protein sequence ID" value="KAH0807662.1"/>
    <property type="molecule type" value="Genomic_DNA"/>
</dbReference>
<feature type="compositionally biased region" description="Acidic residues" evidence="1">
    <location>
        <begin position="334"/>
        <end position="343"/>
    </location>
</feature>
<dbReference type="GO" id="GO:0008270">
    <property type="term" value="F:zinc ion binding"/>
    <property type="evidence" value="ECO:0007669"/>
    <property type="project" value="InterPro"/>
</dbReference>
<feature type="region of interest" description="Disordered" evidence="1">
    <location>
        <begin position="903"/>
        <end position="933"/>
    </location>
</feature>
<accession>A0A8J6H5K0</accession>
<name>A0A8J6H5K0_TENMO</name>
<feature type="domain" description="PiggyBac transposable element-derived protein" evidence="2">
    <location>
        <begin position="502"/>
        <end position="671"/>
    </location>
</feature>
<comment type="caution">
    <text evidence="3">The sequence shown here is derived from an EMBL/GenBank/DDBJ whole genome shotgun (WGS) entry which is preliminary data.</text>
</comment>
<protein>
    <recommendedName>
        <fullName evidence="2">PiggyBac transposable element-derived protein domain-containing protein</fullName>
    </recommendedName>
</protein>
<evidence type="ECO:0000313" key="5">
    <source>
        <dbReference type="Proteomes" id="UP000719412"/>
    </source>
</evidence>
<evidence type="ECO:0000256" key="1">
    <source>
        <dbReference type="SAM" id="MobiDB-lite"/>
    </source>
</evidence>
<reference evidence="3" key="1">
    <citation type="journal article" date="2020" name="J Insects Food Feed">
        <title>The yellow mealworm (Tenebrio molitor) genome: a resource for the emerging insects as food and feed industry.</title>
        <authorList>
            <person name="Eriksson T."/>
            <person name="Andere A."/>
            <person name="Kelstrup H."/>
            <person name="Emery V."/>
            <person name="Picard C."/>
        </authorList>
    </citation>
    <scope>NUCLEOTIDE SEQUENCE</scope>
    <source>
        <strain evidence="3">Stoneville</strain>
        <tissue evidence="3">Whole head</tissue>
    </source>
</reference>
<dbReference type="EMBL" id="JABDTM020029938">
    <property type="protein sequence ID" value="KAH0807663.1"/>
    <property type="molecule type" value="Genomic_DNA"/>
</dbReference>
<dbReference type="Pfam" id="PF13843">
    <property type="entry name" value="DDE_Tnp_1_7"/>
    <property type="match status" value="1"/>
</dbReference>
<organism evidence="3 5">
    <name type="scientific">Tenebrio molitor</name>
    <name type="common">Yellow mealworm beetle</name>
    <dbReference type="NCBI Taxonomy" id="7067"/>
    <lineage>
        <taxon>Eukaryota</taxon>
        <taxon>Metazoa</taxon>
        <taxon>Ecdysozoa</taxon>
        <taxon>Arthropoda</taxon>
        <taxon>Hexapoda</taxon>
        <taxon>Insecta</taxon>
        <taxon>Pterygota</taxon>
        <taxon>Neoptera</taxon>
        <taxon>Endopterygota</taxon>
        <taxon>Coleoptera</taxon>
        <taxon>Polyphaga</taxon>
        <taxon>Cucujiformia</taxon>
        <taxon>Tenebrionidae</taxon>
        <taxon>Tenebrio</taxon>
    </lineage>
</organism>
<feature type="compositionally biased region" description="Acidic residues" evidence="1">
    <location>
        <begin position="309"/>
        <end position="322"/>
    </location>
</feature>
<feature type="region of interest" description="Disordered" evidence="1">
    <location>
        <begin position="309"/>
        <end position="369"/>
    </location>
</feature>
<dbReference type="Proteomes" id="UP000719412">
    <property type="component" value="Unassembled WGS sequence"/>
</dbReference>
<feature type="compositionally biased region" description="Basic and acidic residues" evidence="1">
    <location>
        <begin position="9"/>
        <end position="31"/>
    </location>
</feature>
<proteinExistence type="predicted"/>
<sequence length="933" mass="106792">MDVIQTRGNDIEKFKNNHQSDKSSRKARGGEQKAPLGEACGEIKQADNPEQTQIPAVLKIARRKLEDFAKFAEGNRNKKKLKRERWKFEGFAEVLERKWTKESYALIKVEYGDPLRPNTENLVVLCDEQPDKWPKYIKRVIDTYPNVKDAEKVPCEGDNYGVLEQIMKIRTSKEAKGYEERRKCFVAAFLDSSKEDRNVEKDVFHVTREIRKLFGNETSTNVRMRLPQGIQEEKMRKIVEAAFKDFAGAVTTKAQKRQDGNSTASKRMSGNAVIFVSLCDFDAEIMESRGKRIVKLALESTQCYDDDISLNDSYSDDSDDDPVFIPSGSSENLTSDDDSEYSDNDISRKPKQASSTNENVPGPSCSFQRKLRKVQNCQVSSPNENVPGPSCSFQTKRRKLEKFHEEDLLRSYKNEMKRNDIQELEFEHDTETVEQENAGDEMEGGDQLVHEERVIDNEHRHPLRDLSTSVWGPPTGNHLEFEENFDGGIRPEWHAALQECEPVDYYLAFVDLDIIDLVVNQTNIYATRFVMDNRNISNNARVQNWEPTTAKEIIHLIGLLGYMGIVRMNSLRDYWSRKWILKTDVARSVMSRNRFEILLKMLHFSDNEQCREGDRLYKVQLLLDMLIKNYQAIYSPGKKFCIDETMVPYQGRLIFRQYNPQKAHKGPQRTHHHTKLHKSTSARPCTIDEHWNVERTPVSALAQVTDSIADTGVLSGAQPVKTLRNQITDEEVLKGIKKVQKTNKGEQGPGKNRTKTVHIRDIFGVAELEEIKKAVVEAVNEKDEGKIEIKSMRLAQKGTQTTTATLDRDWADKLISMRTIRIEMCMCKIQERVDLGRCYKCWCYGHMASACRGTDRTKLCLNCTQDGYKISECGREAFCPLCERMGHAAGAGSCKIFREARETARSNKRGNESAESRRTSNEEGARDPSKNGD</sequence>
<feature type="compositionally biased region" description="Basic residues" evidence="1">
    <location>
        <begin position="663"/>
        <end position="680"/>
    </location>
</feature>
<dbReference type="GO" id="GO:0003676">
    <property type="term" value="F:nucleic acid binding"/>
    <property type="evidence" value="ECO:0007669"/>
    <property type="project" value="InterPro"/>
</dbReference>
<feature type="region of interest" description="Disordered" evidence="1">
    <location>
        <begin position="1"/>
        <end position="36"/>
    </location>
</feature>
<reference evidence="3" key="2">
    <citation type="submission" date="2021-08" db="EMBL/GenBank/DDBJ databases">
        <authorList>
            <person name="Eriksson T."/>
        </authorList>
    </citation>
    <scope>NUCLEOTIDE SEQUENCE</scope>
    <source>
        <strain evidence="3">Stoneville</strain>
        <tissue evidence="3">Whole head</tissue>
    </source>
</reference>
<dbReference type="PANTHER" id="PTHR46599:SF3">
    <property type="entry name" value="PIGGYBAC TRANSPOSABLE ELEMENT-DERIVED PROTEIN 4"/>
    <property type="match status" value="1"/>
</dbReference>